<organism evidence="1 2">
    <name type="scientific">Glossina palpalis gambiensis</name>
    <dbReference type="NCBI Taxonomy" id="67801"/>
    <lineage>
        <taxon>Eukaryota</taxon>
        <taxon>Metazoa</taxon>
        <taxon>Ecdysozoa</taxon>
        <taxon>Arthropoda</taxon>
        <taxon>Hexapoda</taxon>
        <taxon>Insecta</taxon>
        <taxon>Pterygota</taxon>
        <taxon>Neoptera</taxon>
        <taxon>Endopterygota</taxon>
        <taxon>Diptera</taxon>
        <taxon>Brachycera</taxon>
        <taxon>Muscomorpha</taxon>
        <taxon>Hippoboscoidea</taxon>
        <taxon>Glossinidae</taxon>
        <taxon>Glossina</taxon>
    </lineage>
</organism>
<evidence type="ECO:0000313" key="2">
    <source>
        <dbReference type="Proteomes" id="UP000092460"/>
    </source>
</evidence>
<proteinExistence type="predicted"/>
<keyword evidence="2" id="KW-1185">Reference proteome</keyword>
<dbReference type="EnsemblMetazoa" id="GPPI009930-RA">
    <property type="protein sequence ID" value="GPPI009930-PA"/>
    <property type="gene ID" value="GPPI009930"/>
</dbReference>
<dbReference type="EMBL" id="JXJN01004186">
    <property type="status" value="NOT_ANNOTATED_CDS"/>
    <property type="molecule type" value="Genomic_DNA"/>
</dbReference>
<dbReference type="EMBL" id="JXJN01004185">
    <property type="status" value="NOT_ANNOTATED_CDS"/>
    <property type="molecule type" value="Genomic_DNA"/>
</dbReference>
<reference evidence="1" key="2">
    <citation type="submission" date="2020-05" db="UniProtKB">
        <authorList>
            <consortium name="EnsemblMetazoa"/>
        </authorList>
    </citation>
    <scope>IDENTIFICATION</scope>
    <source>
        <strain evidence="1">IAEA</strain>
    </source>
</reference>
<dbReference type="VEuPathDB" id="VectorBase:GPPI009930"/>
<evidence type="ECO:0000313" key="1">
    <source>
        <dbReference type="EnsemblMetazoa" id="GPPI009930-PA"/>
    </source>
</evidence>
<accession>A0A1B0AVD3</accession>
<sequence length="113" mass="12814">MRCTLHGTNGSHCELVSGMPKPLIFKNWFVIKIPYNDIGNVGPFRNEATAFLTKYMPIKDICAHNMNRLTADLLCLHLFQNGFSTIEILSVNGLFQYYANGARKHREKLPKAS</sequence>
<reference evidence="2" key="1">
    <citation type="submission" date="2015-01" db="EMBL/GenBank/DDBJ databases">
        <authorList>
            <person name="Aksoy S."/>
            <person name="Warren W."/>
            <person name="Wilson R.K."/>
        </authorList>
    </citation>
    <scope>NUCLEOTIDE SEQUENCE [LARGE SCALE GENOMIC DNA]</scope>
    <source>
        <strain evidence="2">IAEA</strain>
    </source>
</reference>
<name>A0A1B0AVD3_9MUSC</name>
<dbReference type="Proteomes" id="UP000092460">
    <property type="component" value="Unassembled WGS sequence"/>
</dbReference>
<protein>
    <submittedName>
        <fullName evidence="1">Uncharacterized protein</fullName>
    </submittedName>
</protein>
<dbReference type="AlphaFoldDB" id="A0A1B0AVD3"/>